<name>B7PDM9_IXOSC</name>
<dbReference type="HOGENOM" id="CLU_1706213_0_0_1"/>
<keyword evidence="3" id="KW-1185">Reference proteome</keyword>
<dbReference type="AlphaFoldDB" id="B7PDM9"/>
<reference evidence="1 3" key="1">
    <citation type="submission" date="2008-03" db="EMBL/GenBank/DDBJ databases">
        <title>Annotation of Ixodes scapularis.</title>
        <authorList>
            <consortium name="Ixodes scapularis Genome Project Consortium"/>
            <person name="Caler E."/>
            <person name="Hannick L.I."/>
            <person name="Bidwell S."/>
            <person name="Joardar V."/>
            <person name="Thiagarajan M."/>
            <person name="Amedeo P."/>
            <person name="Galinsky K.J."/>
            <person name="Schobel S."/>
            <person name="Inman J."/>
            <person name="Hostetler J."/>
            <person name="Miller J."/>
            <person name="Hammond M."/>
            <person name="Megy K."/>
            <person name="Lawson D."/>
            <person name="Kodira C."/>
            <person name="Sutton G."/>
            <person name="Meyer J."/>
            <person name="Hill C.A."/>
            <person name="Birren B."/>
            <person name="Nene V."/>
            <person name="Collins F."/>
            <person name="Alarcon-Chaidez F."/>
            <person name="Wikel S."/>
            <person name="Strausberg R."/>
        </authorList>
    </citation>
    <scope>NUCLEOTIDE SEQUENCE [LARGE SCALE GENOMIC DNA]</scope>
    <source>
        <strain evidence="3">Wikel</strain>
        <strain evidence="1">Wikel colony</strain>
    </source>
</reference>
<dbReference type="EMBL" id="DS690797">
    <property type="protein sequence ID" value="EEC04701.1"/>
    <property type="molecule type" value="Genomic_DNA"/>
</dbReference>
<dbReference type="EMBL" id="ABJB010761919">
    <property type="status" value="NOT_ANNOTATED_CDS"/>
    <property type="molecule type" value="Genomic_DNA"/>
</dbReference>
<proteinExistence type="predicted"/>
<dbReference type="EnsemblMetazoa" id="ISCW017042-RA">
    <property type="protein sequence ID" value="ISCW017042-PA"/>
    <property type="gene ID" value="ISCW017042"/>
</dbReference>
<sequence>MPAFLQSELGLPRGLLTILQSEPTGARRSGVATTPAKEADKLALCVQSYSIKQGPSKGLPYLLSLLLLLSNLTRACIPSSFFFVIISLLVGASRHFPPDAQQNRCQGFLNNNSFYLNSFCSRHQIQAIGMSCVLQDARGHCFFSKVVFATLQGY</sequence>
<gene>
    <name evidence="1" type="ORF">IscW_ISCW017042</name>
</gene>
<evidence type="ECO:0000313" key="1">
    <source>
        <dbReference type="EMBL" id="EEC04701.1"/>
    </source>
</evidence>
<reference evidence="2" key="2">
    <citation type="submission" date="2020-05" db="UniProtKB">
        <authorList>
            <consortium name="EnsemblMetazoa"/>
        </authorList>
    </citation>
    <scope>IDENTIFICATION</scope>
    <source>
        <strain evidence="2">wikel</strain>
    </source>
</reference>
<protein>
    <submittedName>
        <fullName evidence="1 2">Uncharacterized protein</fullName>
    </submittedName>
</protein>
<accession>B7PDM9</accession>
<dbReference type="Proteomes" id="UP000001555">
    <property type="component" value="Unassembled WGS sequence"/>
</dbReference>
<evidence type="ECO:0000313" key="2">
    <source>
        <dbReference type="EnsemblMetazoa" id="ISCW017042-PA"/>
    </source>
</evidence>
<dbReference type="VEuPathDB" id="VectorBase:ISCI017042"/>
<dbReference type="VEuPathDB" id="VectorBase:ISCW017042"/>
<dbReference type="InParanoid" id="B7PDM9"/>
<evidence type="ECO:0000313" key="3">
    <source>
        <dbReference type="Proteomes" id="UP000001555"/>
    </source>
</evidence>
<dbReference type="PaxDb" id="6945-B7PDM9"/>
<organism>
    <name type="scientific">Ixodes scapularis</name>
    <name type="common">Black-legged tick</name>
    <name type="synonym">Deer tick</name>
    <dbReference type="NCBI Taxonomy" id="6945"/>
    <lineage>
        <taxon>Eukaryota</taxon>
        <taxon>Metazoa</taxon>
        <taxon>Ecdysozoa</taxon>
        <taxon>Arthropoda</taxon>
        <taxon>Chelicerata</taxon>
        <taxon>Arachnida</taxon>
        <taxon>Acari</taxon>
        <taxon>Parasitiformes</taxon>
        <taxon>Ixodida</taxon>
        <taxon>Ixodoidea</taxon>
        <taxon>Ixodidae</taxon>
        <taxon>Ixodinae</taxon>
        <taxon>Ixodes</taxon>
    </lineage>
</organism>